<dbReference type="Proteomes" id="UP000749293">
    <property type="component" value="Unassembled WGS sequence"/>
</dbReference>
<evidence type="ECO:0000313" key="3">
    <source>
        <dbReference type="Proteomes" id="UP000749293"/>
    </source>
</evidence>
<dbReference type="OrthoDB" id="6770063at2759"/>
<gene>
    <name evidence="2" type="ORF">GMORB2_6308</name>
</gene>
<keyword evidence="1" id="KW-0812">Transmembrane</keyword>
<evidence type="ECO:0000256" key="1">
    <source>
        <dbReference type="SAM" id="Phobius"/>
    </source>
</evidence>
<organism evidence="2 3">
    <name type="scientific">Geosmithia morbida</name>
    <dbReference type="NCBI Taxonomy" id="1094350"/>
    <lineage>
        <taxon>Eukaryota</taxon>
        <taxon>Fungi</taxon>
        <taxon>Dikarya</taxon>
        <taxon>Ascomycota</taxon>
        <taxon>Pezizomycotina</taxon>
        <taxon>Sordariomycetes</taxon>
        <taxon>Hypocreomycetidae</taxon>
        <taxon>Hypocreales</taxon>
        <taxon>Bionectriaceae</taxon>
        <taxon>Geosmithia</taxon>
    </lineage>
</organism>
<protein>
    <submittedName>
        <fullName evidence="2">Fungal trichothecene efflux pump (TRI12)</fullName>
    </submittedName>
</protein>
<dbReference type="AlphaFoldDB" id="A0A9P4YXH5"/>
<name>A0A9P4YXH5_9HYPO</name>
<reference evidence="2" key="1">
    <citation type="submission" date="2020-03" db="EMBL/GenBank/DDBJ databases">
        <title>Site-based positive gene gene selection in Geosmithia morbida across the United States reveals a broad range of putative effectors and factors for local host and environmental adapation.</title>
        <authorList>
            <person name="Onufrak A."/>
            <person name="Murdoch R.W."/>
            <person name="Gazis R."/>
            <person name="Huff M."/>
            <person name="Staton M."/>
            <person name="Klingeman W."/>
            <person name="Hadziabdic D."/>
        </authorList>
    </citation>
    <scope>NUCLEOTIDE SEQUENCE</scope>
    <source>
        <strain evidence="2">1262</strain>
    </source>
</reference>
<feature type="transmembrane region" description="Helical" evidence="1">
    <location>
        <begin position="41"/>
        <end position="58"/>
    </location>
</feature>
<keyword evidence="1" id="KW-0472">Membrane</keyword>
<sequence>MAVLDYDSGEPGTQLHYLIPGLAGRPARDPRLPLYKNDQPLIFGMLIIVCFGLGLGLMPGTVIGLLALAVPLGGTIGLVIMSTVFNNIPDLNANINLA</sequence>
<keyword evidence="1" id="KW-1133">Transmembrane helix</keyword>
<evidence type="ECO:0000313" key="2">
    <source>
        <dbReference type="EMBL" id="KAF4123607.1"/>
    </source>
</evidence>
<feature type="transmembrane region" description="Helical" evidence="1">
    <location>
        <begin position="65"/>
        <end position="85"/>
    </location>
</feature>
<accession>A0A9P4YXH5</accession>
<proteinExistence type="predicted"/>
<dbReference type="RefSeq" id="XP_035322259.1">
    <property type="nucleotide sequence ID" value="XM_035468278.1"/>
</dbReference>
<comment type="caution">
    <text evidence="2">The sequence shown here is derived from an EMBL/GenBank/DDBJ whole genome shotgun (WGS) entry which is preliminary data.</text>
</comment>
<keyword evidence="3" id="KW-1185">Reference proteome</keyword>
<dbReference type="GeneID" id="55972533"/>
<dbReference type="EMBL" id="JAANYQ010000006">
    <property type="protein sequence ID" value="KAF4123607.1"/>
    <property type="molecule type" value="Genomic_DNA"/>
</dbReference>